<keyword evidence="1" id="KW-0732">Signal</keyword>
<evidence type="ECO:0000256" key="1">
    <source>
        <dbReference type="SAM" id="SignalP"/>
    </source>
</evidence>
<dbReference type="Pfam" id="PF26628">
    <property type="entry name" value="DUF8202"/>
    <property type="match status" value="1"/>
</dbReference>
<dbReference type="RefSeq" id="WP_090022987.1">
    <property type="nucleotide sequence ID" value="NZ_FOVD01000001.1"/>
</dbReference>
<sequence>MKTYINEKAVILLFLMLSYELGAQLPAPGGVSGNLQVWVKADAGTGTATDNSKVPVWENQRSGGVNGIANQGMPGYYADPGVGAIPAYRTAPSIPNFNFNPAIEIVSTNGYRSGYKFPLGFPDNTTNAMTSYTHLTRTVSGSYRTVFVMNGTARSSNVSSVAGIWQSPFFGSQGNRPEFYNEKESGDVFFGTDIINTIGTDLPSIQSYYNRLSGANMNYLFGNNGKEYGQPSNNVSSNFNYPGMVLLMDNDGGSGSTSLAGDRIGEFILYSETQTETERQRVNSYLAVKYGITLVQPQDYLASDETIITWNSGLNTSFNNNIFGLAKDDASALNQLVTNSINTENNIMLTVSTNNDFISANSSPGRQNFLQDKTFLIMGDNNVQNIALVNNGTATGQVIQRIWLAQRTNNTGSTWLQADLSAYTGIAATDQVSMVVADDSGLSQNVQVIPATGFTGGKAVFNYPFPANKYFTFGINIQTHCTKDPAVGTPNEMTKFGITAQSNKQPNWPTNIPNGFMTLESRNKGFVITRTTSASIAVPVEGMLIFDTADQCFKLYNGTVWNCITRSCND</sequence>
<dbReference type="Proteomes" id="UP000198769">
    <property type="component" value="Unassembled WGS sequence"/>
</dbReference>
<proteinExistence type="predicted"/>
<protein>
    <recommendedName>
        <fullName evidence="2">DUF8202 domain-containing protein</fullName>
    </recommendedName>
</protein>
<feature type="signal peptide" evidence="1">
    <location>
        <begin position="1"/>
        <end position="23"/>
    </location>
</feature>
<keyword evidence="4" id="KW-1185">Reference proteome</keyword>
<reference evidence="4" key="1">
    <citation type="submission" date="2016-10" db="EMBL/GenBank/DDBJ databases">
        <authorList>
            <person name="Varghese N."/>
            <person name="Submissions S."/>
        </authorList>
    </citation>
    <scope>NUCLEOTIDE SEQUENCE [LARGE SCALE GENOMIC DNA]</scope>
    <source>
        <strain evidence="4">DSM 25575</strain>
    </source>
</reference>
<dbReference type="AlphaFoldDB" id="A0A1I4VXQ7"/>
<feature type="domain" description="DUF8202" evidence="2">
    <location>
        <begin position="278"/>
        <end position="452"/>
    </location>
</feature>
<dbReference type="InterPro" id="IPR058515">
    <property type="entry name" value="DUF8202"/>
</dbReference>
<name>A0A1I4VXQ7_CHROL</name>
<accession>A0A1I4VXQ7</accession>
<dbReference type="OrthoDB" id="2582440at2"/>
<evidence type="ECO:0000259" key="2">
    <source>
        <dbReference type="Pfam" id="PF26628"/>
    </source>
</evidence>
<feature type="chain" id="PRO_5011515929" description="DUF8202 domain-containing protein" evidence="1">
    <location>
        <begin position="24"/>
        <end position="570"/>
    </location>
</feature>
<organism evidence="3 4">
    <name type="scientific">Chryseobacterium oleae</name>
    <dbReference type="NCBI Taxonomy" id="491207"/>
    <lineage>
        <taxon>Bacteria</taxon>
        <taxon>Pseudomonadati</taxon>
        <taxon>Bacteroidota</taxon>
        <taxon>Flavobacteriia</taxon>
        <taxon>Flavobacteriales</taxon>
        <taxon>Weeksellaceae</taxon>
        <taxon>Chryseobacterium group</taxon>
        <taxon>Chryseobacterium</taxon>
    </lineage>
</organism>
<gene>
    <name evidence="3" type="ORF">SAMN05421594_0703</name>
</gene>
<evidence type="ECO:0000313" key="3">
    <source>
        <dbReference type="EMBL" id="SFN05817.1"/>
    </source>
</evidence>
<evidence type="ECO:0000313" key="4">
    <source>
        <dbReference type="Proteomes" id="UP000198769"/>
    </source>
</evidence>
<dbReference type="EMBL" id="FOVD01000001">
    <property type="protein sequence ID" value="SFN05817.1"/>
    <property type="molecule type" value="Genomic_DNA"/>
</dbReference>